<proteinExistence type="predicted"/>
<evidence type="ECO:0000313" key="2">
    <source>
        <dbReference type="Proteomes" id="UP000308730"/>
    </source>
</evidence>
<gene>
    <name evidence="1" type="ORF">EUX98_g2250</name>
</gene>
<protein>
    <submittedName>
        <fullName evidence="1">Uncharacterized protein</fullName>
    </submittedName>
</protein>
<dbReference type="EMBL" id="SGPM01000033">
    <property type="protein sequence ID" value="THH31954.1"/>
    <property type="molecule type" value="Genomic_DNA"/>
</dbReference>
<keyword evidence="2" id="KW-1185">Reference proteome</keyword>
<dbReference type="OrthoDB" id="2727133at2759"/>
<sequence length="237" mass="26307">MRETCRCIDSSQTVGGWNGYIILRPYTKLGNTPAVRYGHDHVHEGHPYFRFSIEVHLAGCKIVGIISTDDEDSIIFSDDDFGHVFDMKLRKGPKDYSLTGSMQLASGTTHSVDMGTPQFNSAQECDTQNLCVFSGEMNFGKHALQEMAALVIPKGVGEGADIGIFHQWTIGHDGKRNVNRSITTKIKTTEPASPPYTPNITLTPATPSTSLRPHDLINIQFKDSIFRRPVHSYCQVH</sequence>
<reference evidence="1 2" key="1">
    <citation type="submission" date="2019-02" db="EMBL/GenBank/DDBJ databases">
        <title>Genome sequencing of the rare red list fungi Antrodiella citrinella (Flaviporus citrinellus).</title>
        <authorList>
            <person name="Buettner E."/>
            <person name="Kellner H."/>
        </authorList>
    </citation>
    <scope>NUCLEOTIDE SEQUENCE [LARGE SCALE GENOMIC DNA]</scope>
    <source>
        <strain evidence="1 2">DSM 108506</strain>
    </source>
</reference>
<comment type="caution">
    <text evidence="1">The sequence shown here is derived from an EMBL/GenBank/DDBJ whole genome shotgun (WGS) entry which is preliminary data.</text>
</comment>
<dbReference type="Proteomes" id="UP000308730">
    <property type="component" value="Unassembled WGS sequence"/>
</dbReference>
<organism evidence="1 2">
    <name type="scientific">Antrodiella citrinella</name>
    <dbReference type="NCBI Taxonomy" id="2447956"/>
    <lineage>
        <taxon>Eukaryota</taxon>
        <taxon>Fungi</taxon>
        <taxon>Dikarya</taxon>
        <taxon>Basidiomycota</taxon>
        <taxon>Agaricomycotina</taxon>
        <taxon>Agaricomycetes</taxon>
        <taxon>Polyporales</taxon>
        <taxon>Steccherinaceae</taxon>
        <taxon>Antrodiella</taxon>
    </lineage>
</organism>
<name>A0A4S4MZI4_9APHY</name>
<dbReference type="AlphaFoldDB" id="A0A4S4MZI4"/>
<accession>A0A4S4MZI4</accession>
<evidence type="ECO:0000313" key="1">
    <source>
        <dbReference type="EMBL" id="THH31954.1"/>
    </source>
</evidence>